<reference evidence="4" key="1">
    <citation type="journal article" date="2019" name="Int. J. Syst. Evol. Microbiol.">
        <title>The Global Catalogue of Microorganisms (GCM) 10K type strain sequencing project: providing services to taxonomists for standard genome sequencing and annotation.</title>
        <authorList>
            <consortium name="The Broad Institute Genomics Platform"/>
            <consortium name="The Broad Institute Genome Sequencing Center for Infectious Disease"/>
            <person name="Wu L."/>
            <person name="Ma J."/>
        </authorList>
    </citation>
    <scope>NUCLEOTIDE SEQUENCE [LARGE SCALE GENOMIC DNA]</scope>
    <source>
        <strain evidence="4">JCM 18055</strain>
    </source>
</reference>
<dbReference type="SUPFAM" id="SSF48264">
    <property type="entry name" value="Cytochrome P450"/>
    <property type="match status" value="1"/>
</dbReference>
<protein>
    <submittedName>
        <fullName evidence="3">Cytochrome P450</fullName>
    </submittedName>
</protein>
<keyword evidence="2" id="KW-0479">Metal-binding</keyword>
<keyword evidence="4" id="KW-1185">Reference proteome</keyword>
<keyword evidence="2" id="KW-0408">Iron</keyword>
<dbReference type="PRINTS" id="PR00385">
    <property type="entry name" value="P450"/>
</dbReference>
<dbReference type="InterPro" id="IPR036396">
    <property type="entry name" value="Cyt_P450_sf"/>
</dbReference>
<evidence type="ECO:0000256" key="1">
    <source>
        <dbReference type="ARBA" id="ARBA00010617"/>
    </source>
</evidence>
<comment type="similarity">
    <text evidence="1 2">Belongs to the cytochrome P450 family.</text>
</comment>
<comment type="caution">
    <text evidence="3">The sequence shown here is derived from an EMBL/GenBank/DDBJ whole genome shotgun (WGS) entry which is preliminary data.</text>
</comment>
<name>A0ABP8WG87_9PSEU</name>
<dbReference type="PANTHER" id="PTHR46696:SF4">
    <property type="entry name" value="BIOTIN BIOSYNTHESIS CYTOCHROME P450"/>
    <property type="match status" value="1"/>
</dbReference>
<dbReference type="InterPro" id="IPR001128">
    <property type="entry name" value="Cyt_P450"/>
</dbReference>
<evidence type="ECO:0000256" key="2">
    <source>
        <dbReference type="RuleBase" id="RU000461"/>
    </source>
</evidence>
<keyword evidence="2" id="KW-0349">Heme</keyword>
<dbReference type="PRINTS" id="PR00359">
    <property type="entry name" value="BP450"/>
</dbReference>
<dbReference type="PROSITE" id="PS00086">
    <property type="entry name" value="CYTOCHROME_P450"/>
    <property type="match status" value="1"/>
</dbReference>
<proteinExistence type="inferred from homology"/>
<sequence>MLLVVSFTCALRVSRNELLYASMDPSGRRAQSDYLRRTVIPTTSPGYRARVARPTVVENVFDPRVFARGVPHEALRRLRDGSPVSWQEEHEVGIWPAGPGYWAVTRYDDVRHVLRTPADFSSALGATQIRDPDPADLPFIRRMILNMDPPEQVRLRTLVTGAFTRRRLERFAATVRERAAALLDAVAERGSCDLPVDVTDDFPLQNLADLLGVPAADRAQLLHWTNRVIGYQDPEHAHVVLDADGRPVNPRSPAQLADMFGYAEELAEAKRRHPADDVMTALVQAEVDGERLTDAELKMFFFLLVIAGNDTVRSALPGGVLALVEHPEEYARLRAEPELLPSAIEEMLRWHPPVLTFRRTATRDLELGGQAIAAGDKVVVYHVSAHYDERHFPDPHRFDPGRTPNDHLAFGQGPHLCLGAAFARLQMREFLGEFLTRLPQVELAGEPRRLTSNFINGLTRLPLRW</sequence>
<evidence type="ECO:0000313" key="4">
    <source>
        <dbReference type="Proteomes" id="UP001500325"/>
    </source>
</evidence>
<keyword evidence="2" id="KW-0560">Oxidoreductase</keyword>
<dbReference type="CDD" id="cd11033">
    <property type="entry name" value="CYP142-like"/>
    <property type="match status" value="1"/>
</dbReference>
<organism evidence="3 4">
    <name type="scientific">Pseudonocardia yuanmonensis</name>
    <dbReference type="NCBI Taxonomy" id="1095914"/>
    <lineage>
        <taxon>Bacteria</taxon>
        <taxon>Bacillati</taxon>
        <taxon>Actinomycetota</taxon>
        <taxon>Actinomycetes</taxon>
        <taxon>Pseudonocardiales</taxon>
        <taxon>Pseudonocardiaceae</taxon>
        <taxon>Pseudonocardia</taxon>
    </lineage>
</organism>
<evidence type="ECO:0000313" key="3">
    <source>
        <dbReference type="EMBL" id="GAA4688513.1"/>
    </source>
</evidence>
<dbReference type="EMBL" id="BAABIC010000007">
    <property type="protein sequence ID" value="GAA4688513.1"/>
    <property type="molecule type" value="Genomic_DNA"/>
</dbReference>
<accession>A0ABP8WG87</accession>
<dbReference type="Gene3D" id="1.10.630.10">
    <property type="entry name" value="Cytochrome P450"/>
    <property type="match status" value="1"/>
</dbReference>
<dbReference type="PANTHER" id="PTHR46696">
    <property type="entry name" value="P450, PUTATIVE (EUROFUNG)-RELATED"/>
    <property type="match status" value="1"/>
</dbReference>
<dbReference type="Pfam" id="PF00067">
    <property type="entry name" value="p450"/>
    <property type="match status" value="1"/>
</dbReference>
<gene>
    <name evidence="3" type="ORF">GCM10023215_25630</name>
</gene>
<keyword evidence="2" id="KW-0503">Monooxygenase</keyword>
<dbReference type="InterPro" id="IPR017972">
    <property type="entry name" value="Cyt_P450_CS"/>
</dbReference>
<dbReference type="Proteomes" id="UP001500325">
    <property type="component" value="Unassembled WGS sequence"/>
</dbReference>
<dbReference type="InterPro" id="IPR002397">
    <property type="entry name" value="Cyt_P450_B"/>
</dbReference>